<dbReference type="RefSeq" id="WP_145263479.1">
    <property type="nucleotide sequence ID" value="NZ_CP036316.1"/>
</dbReference>
<proteinExistence type="predicted"/>
<dbReference type="OrthoDB" id="272812at2"/>
<organism evidence="2 3">
    <name type="scientific">Calycomorphotria hydatis</name>
    <dbReference type="NCBI Taxonomy" id="2528027"/>
    <lineage>
        <taxon>Bacteria</taxon>
        <taxon>Pseudomonadati</taxon>
        <taxon>Planctomycetota</taxon>
        <taxon>Planctomycetia</taxon>
        <taxon>Planctomycetales</taxon>
        <taxon>Planctomycetaceae</taxon>
        <taxon>Calycomorphotria</taxon>
    </lineage>
</organism>
<evidence type="ECO:0000259" key="1">
    <source>
        <dbReference type="Pfam" id="PF08308"/>
    </source>
</evidence>
<reference evidence="2 3" key="1">
    <citation type="submission" date="2019-02" db="EMBL/GenBank/DDBJ databases">
        <title>Deep-cultivation of Planctomycetes and their phenomic and genomic characterization uncovers novel biology.</title>
        <authorList>
            <person name="Wiegand S."/>
            <person name="Jogler M."/>
            <person name="Boedeker C."/>
            <person name="Pinto D."/>
            <person name="Vollmers J."/>
            <person name="Rivas-Marin E."/>
            <person name="Kohn T."/>
            <person name="Peeters S.H."/>
            <person name="Heuer A."/>
            <person name="Rast P."/>
            <person name="Oberbeckmann S."/>
            <person name="Bunk B."/>
            <person name="Jeske O."/>
            <person name="Meyerdierks A."/>
            <person name="Storesund J.E."/>
            <person name="Kallscheuer N."/>
            <person name="Luecker S."/>
            <person name="Lage O.M."/>
            <person name="Pohl T."/>
            <person name="Merkel B.J."/>
            <person name="Hornburger P."/>
            <person name="Mueller R.-W."/>
            <person name="Bruemmer F."/>
            <person name="Labrenz M."/>
            <person name="Spormann A.M."/>
            <person name="Op den Camp H."/>
            <person name="Overmann J."/>
            <person name="Amann R."/>
            <person name="Jetten M.S.M."/>
            <person name="Mascher T."/>
            <person name="Medema M.H."/>
            <person name="Devos D.P."/>
            <person name="Kaster A.-K."/>
            <person name="Ovreas L."/>
            <person name="Rohde M."/>
            <person name="Galperin M.Y."/>
            <person name="Jogler C."/>
        </authorList>
    </citation>
    <scope>NUCLEOTIDE SEQUENCE [LARGE SCALE GENOMIC DNA]</scope>
    <source>
        <strain evidence="2 3">V22</strain>
    </source>
</reference>
<evidence type="ECO:0000313" key="3">
    <source>
        <dbReference type="Proteomes" id="UP000319976"/>
    </source>
</evidence>
<dbReference type="KEGG" id="chya:V22_27120"/>
<dbReference type="Pfam" id="PF08308">
    <property type="entry name" value="PEGA"/>
    <property type="match status" value="1"/>
</dbReference>
<dbReference type="EMBL" id="CP036316">
    <property type="protein sequence ID" value="QDT65459.1"/>
    <property type="molecule type" value="Genomic_DNA"/>
</dbReference>
<protein>
    <submittedName>
        <fullName evidence="2">PEGA domain protein</fullName>
    </submittedName>
</protein>
<name>A0A517TAR1_9PLAN</name>
<dbReference type="PROSITE" id="PS51257">
    <property type="entry name" value="PROKAR_LIPOPROTEIN"/>
    <property type="match status" value="1"/>
</dbReference>
<gene>
    <name evidence="2" type="ORF">V22_27120</name>
</gene>
<dbReference type="InterPro" id="IPR013229">
    <property type="entry name" value="PEGA"/>
</dbReference>
<sequence>MLRPRLSQLFAGSIAAALLFSAIGCNSMQRRMTVRTDPPGALLLVDGEEVGYTPASIDFTYYGTREITLIKDGYETMTAMHEFKAPIYQQPGVDFVTDNLLPMKVTDRHDLKYRLQPRTLMPTDQLIDRADSFRSRSLFDN</sequence>
<feature type="domain" description="PEGA" evidence="1">
    <location>
        <begin position="32"/>
        <end position="81"/>
    </location>
</feature>
<keyword evidence="3" id="KW-1185">Reference proteome</keyword>
<dbReference type="Proteomes" id="UP000319976">
    <property type="component" value="Chromosome"/>
</dbReference>
<evidence type="ECO:0000313" key="2">
    <source>
        <dbReference type="EMBL" id="QDT65459.1"/>
    </source>
</evidence>
<accession>A0A517TAR1</accession>
<dbReference type="AlphaFoldDB" id="A0A517TAR1"/>